<dbReference type="AlphaFoldDB" id="A0A1G5AF79"/>
<dbReference type="InterPro" id="IPR001155">
    <property type="entry name" value="OxRdtase_FMN_N"/>
</dbReference>
<name>A0A1G5AF79_9BACT</name>
<reference evidence="4 5" key="1">
    <citation type="submission" date="2016-10" db="EMBL/GenBank/DDBJ databases">
        <authorList>
            <person name="de Groot N.N."/>
        </authorList>
    </citation>
    <scope>NUCLEOTIDE SEQUENCE [LARGE SCALE GENOMIC DNA]</scope>
    <source>
        <strain evidence="4 5">AA1</strain>
    </source>
</reference>
<dbReference type="PANTHER" id="PTHR43656">
    <property type="entry name" value="BINDING OXIDOREDUCTASE, PUTATIVE (AFU_ORTHOLOGUE AFUA_2G08260)-RELATED"/>
    <property type="match status" value="1"/>
</dbReference>
<dbReference type="SUPFAM" id="SSF51395">
    <property type="entry name" value="FMN-linked oxidoreductases"/>
    <property type="match status" value="1"/>
</dbReference>
<keyword evidence="1" id="KW-0285">Flavoprotein</keyword>
<dbReference type="PANTHER" id="PTHR43656:SF2">
    <property type="entry name" value="BINDING OXIDOREDUCTASE, PUTATIVE (AFU_ORTHOLOGUE AFUA_2G08260)-RELATED"/>
    <property type="match status" value="1"/>
</dbReference>
<evidence type="ECO:0000313" key="5">
    <source>
        <dbReference type="Proteomes" id="UP000198870"/>
    </source>
</evidence>
<dbReference type="RefSeq" id="WP_092207235.1">
    <property type="nucleotide sequence ID" value="NZ_FMUX01000001.1"/>
</dbReference>
<evidence type="ECO:0000313" key="4">
    <source>
        <dbReference type="EMBL" id="SCX76522.1"/>
    </source>
</evidence>
<sequence length="373" mass="39381">MNVFEHGTVGGINVKNRVFRSATFESMADEGRVSPSMTEVYTNLARGEVGLIITGYLCFASSDNPSARTVSIGPDADLSGLRSLADAVHGHGGRVVAQLAHVGSQLHGAPSGEVFAPSAVVDPVSGILPTPFSVQQIETLVTEFGEAALRAKAAGFDGVQLHAAHGYLLSRFLSPVYNRRTDAYGGSPEKNARILSEILGEIKRVCGAAYPVWVKLNCDDFETRGEGLTYNGMLVAARALDAGGIDAIELSGGAFAGAWTPCRPLKHETYHLEAGRQLAAEVSASVISVGGFRRIEAIEAALSGGGIEAVSLCRSLIREPGLVKRWRQGDRSKAACVACNGCFNPGGVRCFFDLKGEERDAQKQVMAAMKGKA</sequence>
<evidence type="ECO:0000256" key="1">
    <source>
        <dbReference type="ARBA" id="ARBA00022630"/>
    </source>
</evidence>
<keyword evidence="2" id="KW-0560">Oxidoreductase</keyword>
<evidence type="ECO:0000256" key="2">
    <source>
        <dbReference type="ARBA" id="ARBA00023002"/>
    </source>
</evidence>
<accession>A0A1G5AF79</accession>
<dbReference type="GO" id="GO:0016491">
    <property type="term" value="F:oxidoreductase activity"/>
    <property type="evidence" value="ECO:0007669"/>
    <property type="project" value="UniProtKB-KW"/>
</dbReference>
<dbReference type="Pfam" id="PF00724">
    <property type="entry name" value="Oxidored_FMN"/>
    <property type="match status" value="1"/>
</dbReference>
<dbReference type="InterPro" id="IPR051799">
    <property type="entry name" value="NADH_flavin_oxidoreductase"/>
</dbReference>
<protein>
    <submittedName>
        <fullName evidence="4">2,4-dienoyl-CoA reductase</fullName>
    </submittedName>
</protein>
<dbReference type="GO" id="GO:0010181">
    <property type="term" value="F:FMN binding"/>
    <property type="evidence" value="ECO:0007669"/>
    <property type="project" value="InterPro"/>
</dbReference>
<organism evidence="4 5">
    <name type="scientific">Desulfoluna spongiiphila</name>
    <dbReference type="NCBI Taxonomy" id="419481"/>
    <lineage>
        <taxon>Bacteria</taxon>
        <taxon>Pseudomonadati</taxon>
        <taxon>Thermodesulfobacteriota</taxon>
        <taxon>Desulfobacteria</taxon>
        <taxon>Desulfobacterales</taxon>
        <taxon>Desulfolunaceae</taxon>
        <taxon>Desulfoluna</taxon>
    </lineage>
</organism>
<dbReference type="InterPro" id="IPR013785">
    <property type="entry name" value="Aldolase_TIM"/>
</dbReference>
<dbReference type="CDD" id="cd02803">
    <property type="entry name" value="OYE_like_FMN_family"/>
    <property type="match status" value="1"/>
</dbReference>
<feature type="domain" description="NADH:flavin oxidoreductase/NADH oxidase N-terminal" evidence="3">
    <location>
        <begin position="4"/>
        <end position="329"/>
    </location>
</feature>
<dbReference type="Proteomes" id="UP000198870">
    <property type="component" value="Unassembled WGS sequence"/>
</dbReference>
<dbReference type="Gene3D" id="3.20.20.70">
    <property type="entry name" value="Aldolase class I"/>
    <property type="match status" value="1"/>
</dbReference>
<gene>
    <name evidence="4" type="ORF">SAMN05216233_101128</name>
</gene>
<proteinExistence type="predicted"/>
<dbReference type="EMBL" id="FMUX01000001">
    <property type="protein sequence ID" value="SCX76522.1"/>
    <property type="molecule type" value="Genomic_DNA"/>
</dbReference>
<dbReference type="STRING" id="419481.SAMN05216233_101128"/>
<evidence type="ECO:0000259" key="3">
    <source>
        <dbReference type="Pfam" id="PF00724"/>
    </source>
</evidence>
<dbReference type="OrthoDB" id="9784632at2"/>
<keyword evidence="5" id="KW-1185">Reference proteome</keyword>